<dbReference type="Proteomes" id="UP000777265">
    <property type="component" value="Unassembled WGS sequence"/>
</dbReference>
<dbReference type="GO" id="GO:1903806">
    <property type="term" value="P:L-isoleucine import across plasma membrane"/>
    <property type="evidence" value="ECO:0007669"/>
    <property type="project" value="TreeGrafter"/>
</dbReference>
<dbReference type="SMART" id="SM00382">
    <property type="entry name" value="AAA"/>
    <property type="match status" value="1"/>
</dbReference>
<dbReference type="GO" id="GO:0005886">
    <property type="term" value="C:plasma membrane"/>
    <property type="evidence" value="ECO:0007669"/>
    <property type="project" value="TreeGrafter"/>
</dbReference>
<sequence>MKALAIEGLEKGFGGVRAVDGISFSVEEGETVGIIGPNGAGKTTVFNLITGFYRPDRGRALFYGRNITSLPPYRLPRLGIARTFQNLRLFGKLTVFENVLSAVLVRGGYNIFSAVFRWTDYFVTESKAEEKARKLIEFFNLSGKEDQPADSLPYGEQRRLELARALALEPKLLLVDEPGAGMNPIEIQGLVQTMKEVKKQFSLTVVIIEHQMGLVMNISDKIVVMDFGEKIAEGTPDQVKKDRKVIEAYLGEEPLREGTG</sequence>
<protein>
    <submittedName>
        <fullName evidence="4">ABC transporter ATP-binding protein</fullName>
    </submittedName>
</protein>
<dbReference type="GO" id="GO:1903805">
    <property type="term" value="P:L-valine import across plasma membrane"/>
    <property type="evidence" value="ECO:0007669"/>
    <property type="project" value="TreeGrafter"/>
</dbReference>
<dbReference type="SUPFAM" id="SSF52540">
    <property type="entry name" value="P-loop containing nucleoside triphosphate hydrolases"/>
    <property type="match status" value="1"/>
</dbReference>
<organism evidence="4 5">
    <name type="scientific">Syntrophorhabdus aromaticivorans</name>
    <dbReference type="NCBI Taxonomy" id="328301"/>
    <lineage>
        <taxon>Bacteria</taxon>
        <taxon>Pseudomonadati</taxon>
        <taxon>Thermodesulfobacteriota</taxon>
        <taxon>Syntrophorhabdia</taxon>
        <taxon>Syntrophorhabdales</taxon>
        <taxon>Syntrophorhabdaceae</taxon>
        <taxon>Syntrophorhabdus</taxon>
    </lineage>
</organism>
<dbReference type="GO" id="GO:0005304">
    <property type="term" value="F:L-valine transmembrane transporter activity"/>
    <property type="evidence" value="ECO:0007669"/>
    <property type="project" value="TreeGrafter"/>
</dbReference>
<dbReference type="InterPro" id="IPR051120">
    <property type="entry name" value="ABC_AA/LPS_Transport"/>
</dbReference>
<dbReference type="GO" id="GO:0015188">
    <property type="term" value="F:L-isoleucine transmembrane transporter activity"/>
    <property type="evidence" value="ECO:0007669"/>
    <property type="project" value="TreeGrafter"/>
</dbReference>
<dbReference type="EMBL" id="JAAYEE010000005">
    <property type="protein sequence ID" value="NLW33892.1"/>
    <property type="molecule type" value="Genomic_DNA"/>
</dbReference>
<keyword evidence="2" id="KW-0547">Nucleotide-binding</keyword>
<dbReference type="InterPro" id="IPR032823">
    <property type="entry name" value="BCA_ABC_TP_C"/>
</dbReference>
<accession>A0A351U7V5</accession>
<dbReference type="GO" id="GO:0015192">
    <property type="term" value="F:L-phenylalanine transmembrane transporter activity"/>
    <property type="evidence" value="ECO:0007669"/>
    <property type="project" value="TreeGrafter"/>
</dbReference>
<name>A0A351U7V5_9BACT</name>
<evidence type="ECO:0000256" key="1">
    <source>
        <dbReference type="ARBA" id="ARBA00022448"/>
    </source>
</evidence>
<dbReference type="AlphaFoldDB" id="A0A351U7V5"/>
<dbReference type="InterPro" id="IPR003593">
    <property type="entry name" value="AAA+_ATPase"/>
</dbReference>
<dbReference type="Gene3D" id="3.40.50.300">
    <property type="entry name" value="P-loop containing nucleotide triphosphate hydrolases"/>
    <property type="match status" value="1"/>
</dbReference>
<dbReference type="STRING" id="909663.GCA_000512235_02477"/>
<reference evidence="4" key="2">
    <citation type="submission" date="2020-01" db="EMBL/GenBank/DDBJ databases">
        <authorList>
            <person name="Campanaro S."/>
        </authorList>
    </citation>
    <scope>NUCLEOTIDE SEQUENCE</scope>
    <source>
        <strain evidence="4">AS06rmzACSIP_7</strain>
    </source>
</reference>
<evidence type="ECO:0000313" key="5">
    <source>
        <dbReference type="Proteomes" id="UP000777265"/>
    </source>
</evidence>
<proteinExistence type="predicted"/>
<evidence type="ECO:0000256" key="3">
    <source>
        <dbReference type="ARBA" id="ARBA00022840"/>
    </source>
</evidence>
<keyword evidence="3 4" id="KW-0067">ATP-binding</keyword>
<dbReference type="GO" id="GO:0015808">
    <property type="term" value="P:L-alanine transport"/>
    <property type="evidence" value="ECO:0007669"/>
    <property type="project" value="TreeGrafter"/>
</dbReference>
<dbReference type="CDD" id="cd03219">
    <property type="entry name" value="ABC_Mj1267_LivG_branched"/>
    <property type="match status" value="1"/>
</dbReference>
<reference evidence="4" key="1">
    <citation type="journal article" date="2020" name="Biotechnol. Biofuels">
        <title>New insights from the biogas microbiome by comprehensive genome-resolved metagenomics of nearly 1600 species originating from multiple anaerobic digesters.</title>
        <authorList>
            <person name="Campanaro S."/>
            <person name="Treu L."/>
            <person name="Rodriguez-R L.M."/>
            <person name="Kovalovszki A."/>
            <person name="Ziels R.M."/>
            <person name="Maus I."/>
            <person name="Zhu X."/>
            <person name="Kougias P.G."/>
            <person name="Basile A."/>
            <person name="Luo G."/>
            <person name="Schluter A."/>
            <person name="Konstantinidis K.T."/>
            <person name="Angelidaki I."/>
        </authorList>
    </citation>
    <scope>NUCLEOTIDE SEQUENCE</scope>
    <source>
        <strain evidence="4">AS06rmzACSIP_7</strain>
    </source>
</reference>
<dbReference type="InterPro" id="IPR027417">
    <property type="entry name" value="P-loop_NTPase"/>
</dbReference>
<dbReference type="PROSITE" id="PS50893">
    <property type="entry name" value="ABC_TRANSPORTER_2"/>
    <property type="match status" value="1"/>
</dbReference>
<dbReference type="Pfam" id="PF00005">
    <property type="entry name" value="ABC_tran"/>
    <property type="match status" value="1"/>
</dbReference>
<keyword evidence="1" id="KW-0813">Transport</keyword>
<dbReference type="GO" id="GO:0005524">
    <property type="term" value="F:ATP binding"/>
    <property type="evidence" value="ECO:0007669"/>
    <property type="project" value="UniProtKB-KW"/>
</dbReference>
<dbReference type="Pfam" id="PF12399">
    <property type="entry name" value="BCA_ABC_TP_C"/>
    <property type="match status" value="1"/>
</dbReference>
<dbReference type="GO" id="GO:0016887">
    <property type="term" value="F:ATP hydrolysis activity"/>
    <property type="evidence" value="ECO:0007669"/>
    <property type="project" value="InterPro"/>
</dbReference>
<comment type="caution">
    <text evidence="4">The sequence shown here is derived from an EMBL/GenBank/DDBJ whole genome shotgun (WGS) entry which is preliminary data.</text>
</comment>
<dbReference type="FunFam" id="3.40.50.300:FF:000421">
    <property type="entry name" value="Branched-chain amino acid ABC transporter ATP-binding protein"/>
    <property type="match status" value="1"/>
</dbReference>
<evidence type="ECO:0000256" key="2">
    <source>
        <dbReference type="ARBA" id="ARBA00022741"/>
    </source>
</evidence>
<evidence type="ECO:0000313" key="4">
    <source>
        <dbReference type="EMBL" id="NLW33892.1"/>
    </source>
</evidence>
<dbReference type="InterPro" id="IPR003439">
    <property type="entry name" value="ABC_transporter-like_ATP-bd"/>
</dbReference>
<dbReference type="PANTHER" id="PTHR45772">
    <property type="entry name" value="CONSERVED COMPONENT OF ABC TRANSPORTER FOR NATURAL AMINO ACIDS-RELATED"/>
    <property type="match status" value="1"/>
</dbReference>
<dbReference type="PANTHER" id="PTHR45772:SF7">
    <property type="entry name" value="AMINO ACID ABC TRANSPORTER ATP-BINDING PROTEIN"/>
    <property type="match status" value="1"/>
</dbReference>
<dbReference type="GO" id="GO:0042941">
    <property type="term" value="P:D-alanine transmembrane transport"/>
    <property type="evidence" value="ECO:0007669"/>
    <property type="project" value="TreeGrafter"/>
</dbReference>
<gene>
    <name evidence="4" type="ORF">GXY80_00220</name>
</gene>